<proteinExistence type="predicted"/>
<feature type="region of interest" description="Disordered" evidence="1">
    <location>
        <begin position="142"/>
        <end position="194"/>
    </location>
</feature>
<feature type="compositionally biased region" description="Acidic residues" evidence="1">
    <location>
        <begin position="164"/>
        <end position="177"/>
    </location>
</feature>
<sequence>MSDASAVRAEAWASAEVILKNEISRMVPAPLLSDLEAAYDGDGELWARVAADLVELTTSAPSGYKCVLVGVDEGTLKAKLQLFWRCFVAVAMLPPARRQALGKITPCEDPQEKVEGLRAEIKRALPTFAQCWQPVRAEPRAPAVAAPAAPEKPTAEKPQKQELAVEEDENEEVEIEDVSPLAKPGSKSAAKHTYDSYEKWDKIDYDAEERAVDYPTTVKIDVATLKAKEQPEFPADPMEALELLEKRVRESEAAGNKGEADEAGESGGSQEQVVASDATGDKEERCAAGEQARVENNSEDPSEPTSKKEEPETDACEASSVEGAGAPAPSSDNAGDAGAAGVPGASTAGDFSASAAEARSDVSRPPAAGDPGALHVGADVFVHSLRSEKGRFLNGCRGKIRSGPLNGRWGVVLDGEKGPKSIQAVNLRLAPPVVPRPSEVGSSRPQRQWDDIDDEPELDALTGPPEEVARIRRNWSQADQARRSERRHVPAPPIPAGPVQPRPDVVQPAASHFEAAYKKWDKLDTTAMELELDNEDRKPAEEADMMLRSDGGAVSMTAVNYKQDREEYEMDEELQARAKDMQAVVRAKMTRAWQNKESGDALSKKGQQSEALRNYLLGAQELEYCITARCIMAPGLSDKVRDVGVEVKLGAARAAAGTADWEVAKSMSEQVLELDDGCSEAQEIKKAASKRLEPSG</sequence>
<protein>
    <submittedName>
        <fullName evidence="2">Uncharacterized protein</fullName>
    </submittedName>
</protein>
<feature type="region of interest" description="Disordered" evidence="1">
    <location>
        <begin position="433"/>
        <end position="503"/>
    </location>
</feature>
<evidence type="ECO:0000313" key="2">
    <source>
        <dbReference type="EMBL" id="CAE0843301.1"/>
    </source>
</evidence>
<dbReference type="AlphaFoldDB" id="A0A7S4GPZ8"/>
<feature type="compositionally biased region" description="Pro residues" evidence="1">
    <location>
        <begin position="490"/>
        <end position="501"/>
    </location>
</feature>
<reference evidence="2" key="1">
    <citation type="submission" date="2021-01" db="EMBL/GenBank/DDBJ databases">
        <authorList>
            <person name="Corre E."/>
            <person name="Pelletier E."/>
            <person name="Niang G."/>
            <person name="Scheremetjew M."/>
            <person name="Finn R."/>
            <person name="Kale V."/>
            <person name="Holt S."/>
            <person name="Cochrane G."/>
            <person name="Meng A."/>
            <person name="Brown T."/>
            <person name="Cohen L."/>
        </authorList>
    </citation>
    <scope>NUCLEOTIDE SEQUENCE</scope>
    <source>
        <strain evidence="2">LB1974</strain>
    </source>
</reference>
<accession>A0A7S4GPZ8</accession>
<feature type="compositionally biased region" description="Basic and acidic residues" evidence="1">
    <location>
        <begin position="243"/>
        <end position="252"/>
    </location>
</feature>
<organism evidence="2">
    <name type="scientific">Oxyrrhis marina</name>
    <name type="common">Dinoflagellate</name>
    <dbReference type="NCBI Taxonomy" id="2969"/>
    <lineage>
        <taxon>Eukaryota</taxon>
        <taxon>Sar</taxon>
        <taxon>Alveolata</taxon>
        <taxon>Dinophyceae</taxon>
        <taxon>Oxyrrhinales</taxon>
        <taxon>Oxyrrhinaceae</taxon>
        <taxon>Oxyrrhis</taxon>
    </lineage>
</organism>
<gene>
    <name evidence="2" type="ORF">OMAR00294_LOCUS2423</name>
</gene>
<name>A0A7S4GPZ8_OXYMA</name>
<feature type="compositionally biased region" description="Low complexity" evidence="1">
    <location>
        <begin position="142"/>
        <end position="152"/>
    </location>
</feature>
<evidence type="ECO:0000256" key="1">
    <source>
        <dbReference type="SAM" id="MobiDB-lite"/>
    </source>
</evidence>
<feature type="compositionally biased region" description="Low complexity" evidence="1">
    <location>
        <begin position="328"/>
        <end position="346"/>
    </location>
</feature>
<feature type="region of interest" description="Disordered" evidence="1">
    <location>
        <begin position="230"/>
        <end position="374"/>
    </location>
</feature>
<dbReference type="EMBL" id="HBJB01002960">
    <property type="protein sequence ID" value="CAE0843301.1"/>
    <property type="molecule type" value="Transcribed_RNA"/>
</dbReference>